<keyword evidence="2" id="KW-1185">Reference proteome</keyword>
<accession>A0A419I5T9</accession>
<reference evidence="1 2" key="1">
    <citation type="submission" date="2018-09" db="EMBL/GenBank/DDBJ databases">
        <title>YIM PH 21725 draft genome.</title>
        <authorList>
            <person name="Miao C."/>
        </authorList>
    </citation>
    <scope>NUCLEOTIDE SEQUENCE [LARGE SCALE GENOMIC DNA]</scope>
    <source>
        <strain evidence="2">YIM PH21725</strain>
    </source>
</reference>
<dbReference type="EMBL" id="QZFV01000074">
    <property type="protein sequence ID" value="RJQ86270.1"/>
    <property type="molecule type" value="Genomic_DNA"/>
</dbReference>
<dbReference type="OrthoDB" id="3633850at2"/>
<proteinExistence type="predicted"/>
<gene>
    <name evidence="1" type="ORF">D5S19_12075</name>
</gene>
<protein>
    <submittedName>
        <fullName evidence="1">Uncharacterized protein</fullName>
    </submittedName>
</protein>
<evidence type="ECO:0000313" key="2">
    <source>
        <dbReference type="Proteomes" id="UP000285112"/>
    </source>
</evidence>
<comment type="caution">
    <text evidence="1">The sequence shown here is derived from an EMBL/GenBank/DDBJ whole genome shotgun (WGS) entry which is preliminary data.</text>
</comment>
<dbReference type="Proteomes" id="UP000285112">
    <property type="component" value="Unassembled WGS sequence"/>
</dbReference>
<evidence type="ECO:0000313" key="1">
    <source>
        <dbReference type="EMBL" id="RJQ86270.1"/>
    </source>
</evidence>
<name>A0A419I5T9_9PSEU</name>
<sequence>MDDAGRCLLSVAWNIRTGGPRSDPYADAIRTRLRTLCRTLGHATCRHAETGAPGDHVPALRLADLAYEIDILLMLLGTSLVPSPRRDHRRRQEIDALLTGLDTLAAEAAAALEEVCVPG</sequence>
<dbReference type="AlphaFoldDB" id="A0A419I5T9"/>
<organism evidence="1 2">
    <name type="scientific">Amycolatopsis panacis</name>
    <dbReference type="NCBI Taxonomy" id="2340917"/>
    <lineage>
        <taxon>Bacteria</taxon>
        <taxon>Bacillati</taxon>
        <taxon>Actinomycetota</taxon>
        <taxon>Actinomycetes</taxon>
        <taxon>Pseudonocardiales</taxon>
        <taxon>Pseudonocardiaceae</taxon>
        <taxon>Amycolatopsis</taxon>
    </lineage>
</organism>